<evidence type="ECO:0000313" key="4">
    <source>
        <dbReference type="EMBL" id="MCL6272138.1"/>
    </source>
</evidence>
<protein>
    <submittedName>
        <fullName evidence="4">Efflux RND transporter periplasmic adaptor subunit</fullName>
    </submittedName>
</protein>
<evidence type="ECO:0000313" key="5">
    <source>
        <dbReference type="Proteomes" id="UP001203338"/>
    </source>
</evidence>
<dbReference type="SUPFAM" id="SSF111369">
    <property type="entry name" value="HlyD-like secretion proteins"/>
    <property type="match status" value="1"/>
</dbReference>
<name>A0ABT0PLB5_9GAMM</name>
<keyword evidence="5" id="KW-1185">Reference proteome</keyword>
<dbReference type="NCBIfam" id="TIGR01730">
    <property type="entry name" value="RND_mfp"/>
    <property type="match status" value="1"/>
</dbReference>
<accession>A0ABT0PLB5</accession>
<dbReference type="Gene3D" id="2.40.50.100">
    <property type="match status" value="1"/>
</dbReference>
<dbReference type="Pfam" id="PF25917">
    <property type="entry name" value="BSH_RND"/>
    <property type="match status" value="1"/>
</dbReference>
<reference evidence="4 5" key="1">
    <citation type="submission" date="2022-05" db="EMBL/GenBank/DDBJ databases">
        <authorList>
            <person name="Park J.-S."/>
        </authorList>
    </citation>
    <scope>NUCLEOTIDE SEQUENCE [LARGE SCALE GENOMIC DNA]</scope>
    <source>
        <strain evidence="4 5">2012CJ34-2</strain>
    </source>
</reference>
<evidence type="ECO:0000256" key="1">
    <source>
        <dbReference type="ARBA" id="ARBA00009477"/>
    </source>
</evidence>
<gene>
    <name evidence="4" type="ORF">M3P05_19645</name>
</gene>
<dbReference type="InterPro" id="IPR058624">
    <property type="entry name" value="MdtA-like_HH"/>
</dbReference>
<dbReference type="Pfam" id="PF25876">
    <property type="entry name" value="HH_MFP_RND"/>
    <property type="match status" value="1"/>
</dbReference>
<comment type="similarity">
    <text evidence="1">Belongs to the membrane fusion protein (MFP) (TC 8.A.1) family.</text>
</comment>
<evidence type="ECO:0000259" key="2">
    <source>
        <dbReference type="Pfam" id="PF25876"/>
    </source>
</evidence>
<dbReference type="PROSITE" id="PS51257">
    <property type="entry name" value="PROKAR_LIPOPROTEIN"/>
    <property type="match status" value="1"/>
</dbReference>
<proteinExistence type="inferred from homology"/>
<feature type="domain" description="Multidrug resistance protein MdtA-like barrel-sandwich hybrid" evidence="3">
    <location>
        <begin position="67"/>
        <end position="188"/>
    </location>
</feature>
<dbReference type="InterPro" id="IPR058625">
    <property type="entry name" value="MdtA-like_BSH"/>
</dbReference>
<evidence type="ECO:0000259" key="3">
    <source>
        <dbReference type="Pfam" id="PF25917"/>
    </source>
</evidence>
<dbReference type="Gene3D" id="2.40.30.170">
    <property type="match status" value="1"/>
</dbReference>
<dbReference type="Gene3D" id="1.10.287.470">
    <property type="entry name" value="Helix hairpin bin"/>
    <property type="match status" value="1"/>
</dbReference>
<dbReference type="Gene3D" id="2.40.420.20">
    <property type="match status" value="1"/>
</dbReference>
<dbReference type="InterPro" id="IPR006143">
    <property type="entry name" value="RND_pump_MFP"/>
</dbReference>
<dbReference type="RefSeq" id="WP_249701822.1">
    <property type="nucleotide sequence ID" value="NZ_JAMFLX010000048.1"/>
</dbReference>
<dbReference type="PANTHER" id="PTHR30469">
    <property type="entry name" value="MULTIDRUG RESISTANCE PROTEIN MDTA"/>
    <property type="match status" value="1"/>
</dbReference>
<dbReference type="Proteomes" id="UP001203338">
    <property type="component" value="Unassembled WGS sequence"/>
</dbReference>
<organism evidence="4 5">
    <name type="scientific">Parendozoicomonas callyspongiae</name>
    <dbReference type="NCBI Taxonomy" id="2942213"/>
    <lineage>
        <taxon>Bacteria</taxon>
        <taxon>Pseudomonadati</taxon>
        <taxon>Pseudomonadota</taxon>
        <taxon>Gammaproteobacteria</taxon>
        <taxon>Oceanospirillales</taxon>
        <taxon>Endozoicomonadaceae</taxon>
        <taxon>Parendozoicomonas</taxon>
    </lineage>
</organism>
<feature type="domain" description="Multidrug resistance protein MdtA-like alpha-helical hairpin" evidence="2">
    <location>
        <begin position="105"/>
        <end position="157"/>
    </location>
</feature>
<sequence>MPTRYFQIAARAGLFVTVTLGLLLGCSKQEEIAKEVVRPVKLFEIKDTNGGDVRRFPAQVYSAEESKISFRIPGELIALPVKTAEEVSKGQLLARLDDRDIRNELDLRQADYDLTEINHKRIKSLREKKVVSQAELDTASTNLKSARASLKLAKDKLEYSTLTAPFDGRVARVDVENYQFVMNQQTILILQDSKTLKVNIQMPENILANVQREHVDEGYQPTVTFSGIPNRTFLVSYKEHSTTVTPGTQSYKVTFTMPVPEDIIVYPGMGATVAIDFVQLMNHEGSAPSVVVPLTAILEDDVTGQQQAWIYDPETGAVKPVLVAVGQVTREGIKVVSGLKQGDMVVTAGLTRLRSGMKVKPLTRERGL</sequence>
<dbReference type="PANTHER" id="PTHR30469:SF20">
    <property type="entry name" value="EFFLUX RND TRANSPORTER PERIPLASMIC ADAPTOR SUBUNIT"/>
    <property type="match status" value="1"/>
</dbReference>
<comment type="caution">
    <text evidence="4">The sequence shown here is derived from an EMBL/GenBank/DDBJ whole genome shotgun (WGS) entry which is preliminary data.</text>
</comment>
<dbReference type="EMBL" id="JAMFLX010000048">
    <property type="protein sequence ID" value="MCL6272138.1"/>
    <property type="molecule type" value="Genomic_DNA"/>
</dbReference>